<feature type="binding site" evidence="8">
    <location>
        <position position="30"/>
    </location>
    <ligand>
        <name>Zn(2+)</name>
        <dbReference type="ChEBI" id="CHEBI:29105"/>
    </ligand>
</feature>
<dbReference type="EnsemblMetazoa" id="AALFPA23_000912.R759">
    <property type="protein sequence ID" value="AALFPA23_000912.P759"/>
    <property type="gene ID" value="AALFPA23_000912"/>
</dbReference>
<dbReference type="PROSITE" id="PS50157">
    <property type="entry name" value="ZINC_FINGER_C2H2_2"/>
    <property type="match status" value="7"/>
</dbReference>
<evidence type="ECO:0000256" key="2">
    <source>
        <dbReference type="ARBA" id="ARBA00022723"/>
    </source>
</evidence>
<feature type="binding site" evidence="8">
    <location>
        <position position="72"/>
    </location>
    <ligand>
        <name>Zn(2+)</name>
        <dbReference type="ChEBI" id="CHEBI:29105"/>
    </ligand>
</feature>
<evidence type="ECO:0008006" key="14">
    <source>
        <dbReference type="Google" id="ProtNLM"/>
    </source>
</evidence>
<dbReference type="PANTHER" id="PTHR24376">
    <property type="entry name" value="ZINC FINGER PROTEIN"/>
    <property type="match status" value="1"/>
</dbReference>
<dbReference type="InterPro" id="IPR012934">
    <property type="entry name" value="Znf_AD"/>
</dbReference>
<dbReference type="Pfam" id="PF12874">
    <property type="entry name" value="zf-met"/>
    <property type="match status" value="2"/>
</dbReference>
<feature type="compositionally biased region" description="Acidic residues" evidence="9">
    <location>
        <begin position="291"/>
        <end position="315"/>
    </location>
</feature>
<evidence type="ECO:0000256" key="9">
    <source>
        <dbReference type="SAM" id="MobiDB-lite"/>
    </source>
</evidence>
<dbReference type="Pfam" id="PF00096">
    <property type="entry name" value="zf-C2H2"/>
    <property type="match status" value="4"/>
</dbReference>
<name>A0ABM1XM49_AEDAL</name>
<reference evidence="12" key="2">
    <citation type="submission" date="2025-05" db="UniProtKB">
        <authorList>
            <consortium name="EnsemblMetazoa"/>
        </authorList>
    </citation>
    <scope>IDENTIFICATION</scope>
    <source>
        <strain evidence="12">Foshan</strain>
    </source>
</reference>
<evidence type="ECO:0000256" key="5">
    <source>
        <dbReference type="ARBA" id="ARBA00022833"/>
    </source>
</evidence>
<keyword evidence="4 7" id="KW-0863">Zinc-finger</keyword>
<feature type="region of interest" description="Disordered" evidence="9">
    <location>
        <begin position="143"/>
        <end position="169"/>
    </location>
</feature>
<dbReference type="SUPFAM" id="SSF57716">
    <property type="entry name" value="Glucocorticoid receptor-like (DNA-binding domain)"/>
    <property type="match status" value="1"/>
</dbReference>
<feature type="domain" description="C2H2-type" evidence="10">
    <location>
        <begin position="515"/>
        <end position="542"/>
    </location>
</feature>
<dbReference type="RefSeq" id="XP_019551540.2">
    <property type="nucleotide sequence ID" value="XM_019695995.4"/>
</dbReference>
<feature type="domain" description="C2H2-type" evidence="10">
    <location>
        <begin position="361"/>
        <end position="383"/>
    </location>
</feature>
<proteinExistence type="predicted"/>
<feature type="domain" description="C2H2-type" evidence="10">
    <location>
        <begin position="599"/>
        <end position="622"/>
    </location>
</feature>
<dbReference type="SMART" id="SM00355">
    <property type="entry name" value="ZnF_C2H2"/>
    <property type="match status" value="9"/>
</dbReference>
<evidence type="ECO:0000256" key="4">
    <source>
        <dbReference type="ARBA" id="ARBA00022771"/>
    </source>
</evidence>
<dbReference type="Gene3D" id="3.30.160.60">
    <property type="entry name" value="Classic Zinc Finger"/>
    <property type="match status" value="6"/>
</dbReference>
<feature type="compositionally biased region" description="Basic and acidic residues" evidence="9">
    <location>
        <begin position="316"/>
        <end position="328"/>
    </location>
</feature>
<feature type="domain" description="C2H2-type" evidence="10">
    <location>
        <begin position="571"/>
        <end position="598"/>
    </location>
</feature>
<evidence type="ECO:0000256" key="3">
    <source>
        <dbReference type="ARBA" id="ARBA00022737"/>
    </source>
</evidence>
<feature type="domain" description="ZAD" evidence="11">
    <location>
        <begin position="25"/>
        <end position="99"/>
    </location>
</feature>
<dbReference type="GeneID" id="109421502"/>
<dbReference type="PROSITE" id="PS51915">
    <property type="entry name" value="ZAD"/>
    <property type="match status" value="1"/>
</dbReference>
<feature type="domain" description="C2H2-type" evidence="10">
    <location>
        <begin position="543"/>
        <end position="570"/>
    </location>
</feature>
<dbReference type="InterPro" id="IPR036236">
    <property type="entry name" value="Znf_C2H2_sf"/>
</dbReference>
<sequence>MNSSQPLSCSVEPEKITAPPQTLNDFCRICLLRKPSLIPLTSELNGTMIPEMLWKVSGTMLNALEQLPRVICEHCLTKLDLAYSIAQEFRKQEEVLRSFCWKGALIDQLDGFQQTEDAIKVPYSDEVLRKLTSASQTVVVAVEEDKPSEESEQPVIQKESTDKGESEFSGEQLDDIIEVVGEVIEEDVQSTEDFEMIVEESSENEESPAKDKKVGLVDCSQDEESQDSVKSIKKEIQEEDKEADSATLDAPSLIITKVEEDEEWIEEEEKLSEQIDEPSESEELAIVSCGETDESQDPIWFDEEEPLDKDGDDLNSNDREPIQEEPPTRKRRKKGVSLIKKDLKEAPKRIIKSEVNADGLYHCKVCDRTFSVQKTFLNHLRSHEHVMQGSFKCPQCDKAFGTKNRLKRHVVIHTRDLSCRECNKTFANVYELRGHQQVHLKGKWKCSSCDFVCYARDLMKEHRQTSKCAKLAGVKPPPKPARLKDPKCPYEGCDYRATKYGAMYVHKRSKHQSTFECDMCDKKFAFANQLKQHETIHTGEKPYQCDVCDKPFRRLYSFKEHMAIHEGEQRYVCNLCGKSFARPRYLAAHVATHSTKRPFECTMCGANYKTKGELTKHVRAKHETLEYGNGNDIIEEDYDYFEDEIYL</sequence>
<evidence type="ECO:0000256" key="8">
    <source>
        <dbReference type="PROSITE-ProRule" id="PRU01263"/>
    </source>
</evidence>
<dbReference type="Pfam" id="PF07776">
    <property type="entry name" value="zf-AD"/>
    <property type="match status" value="1"/>
</dbReference>
<feature type="domain" description="C2H2-type" evidence="10">
    <location>
        <begin position="391"/>
        <end position="418"/>
    </location>
</feature>
<dbReference type="PANTHER" id="PTHR24376:SF216">
    <property type="entry name" value="ZINC FINGER PROTEIN 420-LIKE"/>
    <property type="match status" value="1"/>
</dbReference>
<keyword evidence="2 8" id="KW-0479">Metal-binding</keyword>
<accession>A0ABM1XM49</accession>
<comment type="subcellular location">
    <subcellularLocation>
        <location evidence="1">Nucleus</location>
    </subcellularLocation>
</comment>
<keyword evidence="5 8" id="KW-0862">Zinc</keyword>
<keyword evidence="13" id="KW-1185">Reference proteome</keyword>
<dbReference type="PROSITE" id="PS00028">
    <property type="entry name" value="ZINC_FINGER_C2H2_1"/>
    <property type="match status" value="6"/>
</dbReference>
<dbReference type="Proteomes" id="UP000069940">
    <property type="component" value="Unassembled WGS sequence"/>
</dbReference>
<feature type="domain" description="C2H2-type" evidence="10">
    <location>
        <begin position="417"/>
        <end position="444"/>
    </location>
</feature>
<feature type="binding site" evidence="8">
    <location>
        <position position="75"/>
    </location>
    <ligand>
        <name>Zn(2+)</name>
        <dbReference type="ChEBI" id="CHEBI:29105"/>
    </ligand>
</feature>
<keyword evidence="3" id="KW-0677">Repeat</keyword>
<evidence type="ECO:0000259" key="10">
    <source>
        <dbReference type="PROSITE" id="PS50157"/>
    </source>
</evidence>
<evidence type="ECO:0000256" key="6">
    <source>
        <dbReference type="ARBA" id="ARBA00023242"/>
    </source>
</evidence>
<feature type="binding site" evidence="8">
    <location>
        <position position="27"/>
    </location>
    <ligand>
        <name>Zn(2+)</name>
        <dbReference type="ChEBI" id="CHEBI:29105"/>
    </ligand>
</feature>
<organism evidence="12 13">
    <name type="scientific">Aedes albopictus</name>
    <name type="common">Asian tiger mosquito</name>
    <name type="synonym">Stegomyia albopicta</name>
    <dbReference type="NCBI Taxonomy" id="7160"/>
    <lineage>
        <taxon>Eukaryota</taxon>
        <taxon>Metazoa</taxon>
        <taxon>Ecdysozoa</taxon>
        <taxon>Arthropoda</taxon>
        <taxon>Hexapoda</taxon>
        <taxon>Insecta</taxon>
        <taxon>Pterygota</taxon>
        <taxon>Neoptera</taxon>
        <taxon>Endopterygota</taxon>
        <taxon>Diptera</taxon>
        <taxon>Nematocera</taxon>
        <taxon>Culicoidea</taxon>
        <taxon>Culicidae</taxon>
        <taxon>Culicinae</taxon>
        <taxon>Aedini</taxon>
        <taxon>Aedes</taxon>
        <taxon>Stegomyia</taxon>
    </lineage>
</organism>
<keyword evidence="6" id="KW-0539">Nucleus</keyword>
<dbReference type="SMART" id="SM00868">
    <property type="entry name" value="zf-AD"/>
    <property type="match status" value="1"/>
</dbReference>
<feature type="region of interest" description="Disordered" evidence="9">
    <location>
        <begin position="199"/>
        <end position="336"/>
    </location>
</feature>
<reference evidence="13" key="1">
    <citation type="journal article" date="2015" name="Proc. Natl. Acad. Sci. U.S.A.">
        <title>Genome sequence of the Asian Tiger mosquito, Aedes albopictus, reveals insights into its biology, genetics, and evolution.</title>
        <authorList>
            <person name="Chen X.G."/>
            <person name="Jiang X."/>
            <person name="Gu J."/>
            <person name="Xu M."/>
            <person name="Wu Y."/>
            <person name="Deng Y."/>
            <person name="Zhang C."/>
            <person name="Bonizzoni M."/>
            <person name="Dermauw W."/>
            <person name="Vontas J."/>
            <person name="Armbruster P."/>
            <person name="Huang X."/>
            <person name="Yang Y."/>
            <person name="Zhang H."/>
            <person name="He W."/>
            <person name="Peng H."/>
            <person name="Liu Y."/>
            <person name="Wu K."/>
            <person name="Chen J."/>
            <person name="Lirakis M."/>
            <person name="Topalis P."/>
            <person name="Van Leeuwen T."/>
            <person name="Hall A.B."/>
            <person name="Jiang X."/>
            <person name="Thorpe C."/>
            <person name="Mueller R.L."/>
            <person name="Sun C."/>
            <person name="Waterhouse R.M."/>
            <person name="Yan G."/>
            <person name="Tu Z.J."/>
            <person name="Fang X."/>
            <person name="James A.A."/>
        </authorList>
    </citation>
    <scope>NUCLEOTIDE SEQUENCE [LARGE SCALE GENOMIC DNA]</scope>
    <source>
        <strain evidence="13">Foshan</strain>
    </source>
</reference>
<dbReference type="SUPFAM" id="SSF57667">
    <property type="entry name" value="beta-beta-alpha zinc fingers"/>
    <property type="match status" value="4"/>
</dbReference>
<dbReference type="Pfam" id="PF13894">
    <property type="entry name" value="zf-C2H2_4"/>
    <property type="match status" value="1"/>
</dbReference>
<evidence type="ECO:0000256" key="1">
    <source>
        <dbReference type="ARBA" id="ARBA00004123"/>
    </source>
</evidence>
<evidence type="ECO:0000313" key="13">
    <source>
        <dbReference type="Proteomes" id="UP000069940"/>
    </source>
</evidence>
<dbReference type="InterPro" id="IPR013087">
    <property type="entry name" value="Znf_C2H2_type"/>
</dbReference>
<feature type="compositionally biased region" description="Acidic residues" evidence="9">
    <location>
        <begin position="259"/>
        <end position="283"/>
    </location>
</feature>
<evidence type="ECO:0000256" key="7">
    <source>
        <dbReference type="PROSITE-ProRule" id="PRU00042"/>
    </source>
</evidence>
<protein>
    <recommendedName>
        <fullName evidence="14">C2h2-type zn-finger protein</fullName>
    </recommendedName>
</protein>
<evidence type="ECO:0000313" key="12">
    <source>
        <dbReference type="EnsemblMetazoa" id="AALFPA23_000912.P759"/>
    </source>
</evidence>
<evidence type="ECO:0000259" key="11">
    <source>
        <dbReference type="PROSITE" id="PS51915"/>
    </source>
</evidence>